<gene>
    <name evidence="1" type="ORF">Vadar_005419</name>
</gene>
<dbReference type="EMBL" id="CM037153">
    <property type="protein sequence ID" value="KAH7856768.1"/>
    <property type="molecule type" value="Genomic_DNA"/>
</dbReference>
<evidence type="ECO:0000313" key="2">
    <source>
        <dbReference type="Proteomes" id="UP000828048"/>
    </source>
</evidence>
<keyword evidence="2" id="KW-1185">Reference proteome</keyword>
<accession>A0ACB7YT89</accession>
<reference evidence="1 2" key="1">
    <citation type="journal article" date="2021" name="Hortic Res">
        <title>High-quality reference genome and annotation aids understanding of berry development for evergreen blueberry (Vaccinium darrowii).</title>
        <authorList>
            <person name="Yu J."/>
            <person name="Hulse-Kemp A.M."/>
            <person name="Babiker E."/>
            <person name="Staton M."/>
        </authorList>
    </citation>
    <scope>NUCLEOTIDE SEQUENCE [LARGE SCALE GENOMIC DNA]</scope>
    <source>
        <strain evidence="2">cv. NJ 8807/NJ 8810</strain>
        <tissue evidence="1">Young leaf</tissue>
    </source>
</reference>
<dbReference type="Proteomes" id="UP000828048">
    <property type="component" value="Chromosome 3"/>
</dbReference>
<comment type="caution">
    <text evidence="1">The sequence shown here is derived from an EMBL/GenBank/DDBJ whole genome shotgun (WGS) entry which is preliminary data.</text>
</comment>
<evidence type="ECO:0000313" key="1">
    <source>
        <dbReference type="EMBL" id="KAH7856768.1"/>
    </source>
</evidence>
<protein>
    <submittedName>
        <fullName evidence="1">Uncharacterized protein</fullName>
    </submittedName>
</protein>
<organism evidence="1 2">
    <name type="scientific">Vaccinium darrowii</name>
    <dbReference type="NCBI Taxonomy" id="229202"/>
    <lineage>
        <taxon>Eukaryota</taxon>
        <taxon>Viridiplantae</taxon>
        <taxon>Streptophyta</taxon>
        <taxon>Embryophyta</taxon>
        <taxon>Tracheophyta</taxon>
        <taxon>Spermatophyta</taxon>
        <taxon>Magnoliopsida</taxon>
        <taxon>eudicotyledons</taxon>
        <taxon>Gunneridae</taxon>
        <taxon>Pentapetalae</taxon>
        <taxon>asterids</taxon>
        <taxon>Ericales</taxon>
        <taxon>Ericaceae</taxon>
        <taxon>Vaccinioideae</taxon>
        <taxon>Vaccinieae</taxon>
        <taxon>Vaccinium</taxon>
    </lineage>
</organism>
<name>A0ACB7YT89_9ERIC</name>
<proteinExistence type="predicted"/>
<sequence>MMPFSKANARRDVEWLSENENPVPDEAGPSQIAIELDPDERPQKRPRNSEPDGESSDEDYKDNGFPIFMKDFGWGLKESLGELEYLKLFPCPKVLMYRSREVWQDKEPNWKKIYGKKAAEERQKLPPRPRKMKTDAKQVQTKFRTRCSPKQLVELNSQLTQSQRKALNKCNPFHNLLLLKCATLHRDFIMKLADRFNPDNRTLEFKNGRVCPITEEDVARVSGLPIGDIPVPIVCEGMHRDKMNTYFKEFKGIKLSVLRDVVLKKKCDDKFQRAYMLFALGCFLCPTQKDVVGSRLFPGVVTDEMEKIKRYKWPEFVLNWLVEEIRNYKIRASKGPSSSAQGVGGALFILMIIYFHHFSMNVEIGGEESDLPIGLWTKELIDDRISVEPEDKPTKESVYSQFPPHNMKNEAPIKAYHDEIHAFLKRLKNLRKWDDDLSTLRDVEVRFPDGCERLFCKEDGPSVHNQAPNEPDVFDGNYQSPGDKDVSPKEGQLHETAEMQFKDGGEKGDKEVTPIQGHVEAQSPGEKQVRRYYRRGKGDASTEPTGRRGFRETRQSKSTAAPYLAAPPFKVQKMTHEQKKIVDFLIRQPKQDGPTSADETCIKIPGAKWPLTFYDVHRSFKPRGLVSKLVIHTVRDLIMMDEFQQKEEGKLHPKRHIFHPDFVINLGKVTDSKFNAYMRDSCDVNKVQYDVRKCSMLILPVLSGDGETGHWFCVAINLVDLRVEVLDSMQPADPTDRTSTVERIWNNLFALLNHGQGVARHTADEFEIVYPKVPQQDNGHDCGIYLIKFMELWKGRMGSAELESDNMNNIRRRILYALFMDERNQQRDSVLAAINK</sequence>